<evidence type="ECO:0008006" key="4">
    <source>
        <dbReference type="Google" id="ProtNLM"/>
    </source>
</evidence>
<name>A0AAN0VHG2_9RHOB</name>
<sequence>MSKSLSSKSFTNPDVLKEPDKTHSASVDLGVATATKLVLQPGWKWSECVKPLVGGHSCQAAHVGVVIQGSMTVAHDDGSEITVHAGDAYTFAPGHDGWVNGDIEFIGYEVTVSAKNFGAWSTANT</sequence>
<dbReference type="AlphaFoldDB" id="A0AAN0VHG2"/>
<dbReference type="KEGG" id="ptp:RCA23_c04160"/>
<dbReference type="SUPFAM" id="SSF51182">
    <property type="entry name" value="RmlC-like cupins"/>
    <property type="match status" value="1"/>
</dbReference>
<keyword evidence="3" id="KW-1185">Reference proteome</keyword>
<dbReference type="RefSeq" id="WP_044048840.1">
    <property type="nucleotide sequence ID" value="NZ_CP003984.1"/>
</dbReference>
<reference evidence="2 3" key="1">
    <citation type="journal article" date="2014" name="ISME J.">
        <title>Adaptation of an abundant Roseobacter RCA organism to pelagic systems revealed by genomic and transcriptomic analyses.</title>
        <authorList>
            <person name="Voget S."/>
            <person name="Wemheuer B."/>
            <person name="Brinkhoff T."/>
            <person name="Vollmers J."/>
            <person name="Dietrich S."/>
            <person name="Giebel H.A."/>
            <person name="Beardsley C."/>
            <person name="Sardemann C."/>
            <person name="Bakenhus I."/>
            <person name="Billerbeck S."/>
            <person name="Daniel R."/>
            <person name="Simon M."/>
        </authorList>
    </citation>
    <scope>NUCLEOTIDE SEQUENCE [LARGE SCALE GENOMIC DNA]</scope>
    <source>
        <strain evidence="2 3">RCA23</strain>
    </source>
</reference>
<dbReference type="CDD" id="cd06990">
    <property type="entry name" value="cupin_DUF861"/>
    <property type="match status" value="1"/>
</dbReference>
<organism evidence="2 3">
    <name type="scientific">Planktomarina temperata RCA23</name>
    <dbReference type="NCBI Taxonomy" id="666509"/>
    <lineage>
        <taxon>Bacteria</taxon>
        <taxon>Pseudomonadati</taxon>
        <taxon>Pseudomonadota</taxon>
        <taxon>Alphaproteobacteria</taxon>
        <taxon>Rhodobacterales</taxon>
        <taxon>Paracoccaceae</taxon>
        <taxon>Planktomarina</taxon>
    </lineage>
</organism>
<dbReference type="EMBL" id="CP003984">
    <property type="protein sequence ID" value="AII85977.1"/>
    <property type="molecule type" value="Genomic_DNA"/>
</dbReference>
<feature type="compositionally biased region" description="Polar residues" evidence="1">
    <location>
        <begin position="1"/>
        <end position="12"/>
    </location>
</feature>
<dbReference type="Gene3D" id="2.60.120.10">
    <property type="entry name" value="Jelly Rolls"/>
    <property type="match status" value="1"/>
</dbReference>
<accession>A0AAN0VHG2</accession>
<evidence type="ECO:0000313" key="2">
    <source>
        <dbReference type="EMBL" id="AII85977.1"/>
    </source>
</evidence>
<evidence type="ECO:0000256" key="1">
    <source>
        <dbReference type="SAM" id="MobiDB-lite"/>
    </source>
</evidence>
<dbReference type="Proteomes" id="UP000028680">
    <property type="component" value="Chromosome"/>
</dbReference>
<feature type="region of interest" description="Disordered" evidence="1">
    <location>
        <begin position="1"/>
        <end position="24"/>
    </location>
</feature>
<dbReference type="InterPro" id="IPR011051">
    <property type="entry name" value="RmlC_Cupin_sf"/>
</dbReference>
<gene>
    <name evidence="2" type="ORF">RCA23_c04160</name>
</gene>
<proteinExistence type="predicted"/>
<protein>
    <recommendedName>
        <fullName evidence="4">Cupin</fullName>
    </recommendedName>
</protein>
<evidence type="ECO:0000313" key="3">
    <source>
        <dbReference type="Proteomes" id="UP000028680"/>
    </source>
</evidence>
<dbReference type="InterPro" id="IPR014710">
    <property type="entry name" value="RmlC-like_jellyroll"/>
</dbReference>